<keyword evidence="2" id="KW-0175">Coiled coil</keyword>
<feature type="coiled-coil region" evidence="2">
    <location>
        <begin position="225"/>
        <end position="299"/>
    </location>
</feature>
<dbReference type="PANTHER" id="PTHR33375">
    <property type="entry name" value="CHROMOSOME-PARTITIONING PROTEIN PARB-RELATED"/>
    <property type="match status" value="1"/>
</dbReference>
<dbReference type="InterPro" id="IPR041468">
    <property type="entry name" value="HTH_ParB/Spo0J"/>
</dbReference>
<evidence type="ECO:0000259" key="3">
    <source>
        <dbReference type="SMART" id="SM00470"/>
    </source>
</evidence>
<dbReference type="EMBL" id="LYND01000140">
    <property type="protein sequence ID" value="ODA08155.1"/>
    <property type="molecule type" value="Genomic_DNA"/>
</dbReference>
<evidence type="ECO:0000313" key="4">
    <source>
        <dbReference type="EMBL" id="ODA08155.1"/>
    </source>
</evidence>
<dbReference type="PANTHER" id="PTHR33375:SF1">
    <property type="entry name" value="CHROMOSOME-PARTITIONING PROTEIN PARB-RELATED"/>
    <property type="match status" value="1"/>
</dbReference>
<dbReference type="Pfam" id="PF17762">
    <property type="entry name" value="HTH_ParB"/>
    <property type="match status" value="1"/>
</dbReference>
<keyword evidence="5" id="KW-1185">Reference proteome</keyword>
<dbReference type="InterPro" id="IPR003115">
    <property type="entry name" value="ParB_N"/>
</dbReference>
<dbReference type="SUPFAM" id="SSF109709">
    <property type="entry name" value="KorB DNA-binding domain-like"/>
    <property type="match status" value="1"/>
</dbReference>
<organism evidence="4 5">
    <name type="scientific">Paenibacillus polymyxa</name>
    <name type="common">Bacillus polymyxa</name>
    <dbReference type="NCBI Taxonomy" id="1406"/>
    <lineage>
        <taxon>Bacteria</taxon>
        <taxon>Bacillati</taxon>
        <taxon>Bacillota</taxon>
        <taxon>Bacilli</taxon>
        <taxon>Bacillales</taxon>
        <taxon>Paenibacillaceae</taxon>
        <taxon>Paenibacillus</taxon>
    </lineage>
</organism>
<dbReference type="Gene3D" id="3.90.1530.10">
    <property type="entry name" value="Conserved hypothetical protein from pyrococcus furiosus pfu- 392566-001, ParB domain"/>
    <property type="match status" value="1"/>
</dbReference>
<evidence type="ECO:0000256" key="1">
    <source>
        <dbReference type="ARBA" id="ARBA00022829"/>
    </source>
</evidence>
<reference evidence="5" key="1">
    <citation type="submission" date="2016-05" db="EMBL/GenBank/DDBJ databases">
        <title>Whole genome shotgun sequencing of cultured foodborne pathogen.</title>
        <authorList>
            <person name="Zheng J."/>
            <person name="Timme R."/>
            <person name="Allard M."/>
            <person name="Strain E."/>
            <person name="Luo Y."/>
            <person name="Brown E."/>
        </authorList>
    </citation>
    <scope>NUCLEOTIDE SEQUENCE [LARGE SCALE GENOMIC DNA]</scope>
    <source>
        <strain evidence="5">CFSAN034343</strain>
    </source>
</reference>
<feature type="domain" description="ParB-like N-terminal" evidence="3">
    <location>
        <begin position="2"/>
        <end position="95"/>
    </location>
</feature>
<dbReference type="SMART" id="SM00470">
    <property type="entry name" value="ParB"/>
    <property type="match status" value="1"/>
</dbReference>
<name>A0ABX2ZB32_PAEPO</name>
<keyword evidence="1" id="KW-0159">Chromosome partition</keyword>
<dbReference type="InterPro" id="IPR050336">
    <property type="entry name" value="Chromosome_partition/occlusion"/>
</dbReference>
<dbReference type="RefSeq" id="WP_068940930.1">
    <property type="nucleotide sequence ID" value="NZ_LYND01000140.1"/>
</dbReference>
<sequence>MQMIDIHKLLPHPRNHEFFDDIEGSKWEDFKQSVVRRGIVESIVVTQDLMIVSGHQRTKACKELGILAIPCRITHYPDFDPQTKNSKEDQILEDLICTNIMQRGVGNVNPMKLAKCIVELERIYGVRDGSANLEGSNQYTNGIGESNNFTHQKTQTDIAQELNITKQQLHNYKKLLTLIPELQDMVEDQDLKATTATLIAKKLNKEEQERLLGEVGNDRLSEMTQKEVSKQIDKYIKEIDVIKEEKKALLDTIQSLKEQDPIVKTVEREYIPGYLTDEITLLKEQIKEVTEEKLSLEKYIKSDE</sequence>
<accession>A0ABX2ZB32</accession>
<evidence type="ECO:0000256" key="2">
    <source>
        <dbReference type="SAM" id="Coils"/>
    </source>
</evidence>
<protein>
    <recommendedName>
        <fullName evidence="3">ParB-like N-terminal domain-containing protein</fullName>
    </recommendedName>
</protein>
<gene>
    <name evidence="4" type="ORF">A7312_09000</name>
</gene>
<evidence type="ECO:0000313" key="5">
    <source>
        <dbReference type="Proteomes" id="UP000094974"/>
    </source>
</evidence>
<proteinExistence type="predicted"/>
<dbReference type="SUPFAM" id="SSF110849">
    <property type="entry name" value="ParB/Sulfiredoxin"/>
    <property type="match status" value="1"/>
</dbReference>
<comment type="caution">
    <text evidence="4">The sequence shown here is derived from an EMBL/GenBank/DDBJ whole genome shotgun (WGS) entry which is preliminary data.</text>
</comment>
<dbReference type="InterPro" id="IPR036086">
    <property type="entry name" value="ParB/Sulfiredoxin_sf"/>
</dbReference>
<dbReference type="Proteomes" id="UP000094974">
    <property type="component" value="Unassembled WGS sequence"/>
</dbReference>
<dbReference type="Gene3D" id="1.10.10.2830">
    <property type="match status" value="1"/>
</dbReference>